<comment type="caution">
    <text evidence="2">The sequence shown here is derived from an EMBL/GenBank/DDBJ whole genome shotgun (WGS) entry which is preliminary data.</text>
</comment>
<evidence type="ECO:0000313" key="3">
    <source>
        <dbReference type="Proteomes" id="UP001501710"/>
    </source>
</evidence>
<dbReference type="InterPro" id="IPR049244">
    <property type="entry name" value="DUF6879"/>
</dbReference>
<accession>A0ABP8C1D4</accession>
<dbReference type="Pfam" id="PF21806">
    <property type="entry name" value="DUF6879"/>
    <property type="match status" value="1"/>
</dbReference>
<keyword evidence="3" id="KW-1185">Reference proteome</keyword>
<evidence type="ECO:0000313" key="2">
    <source>
        <dbReference type="EMBL" id="GAA4232003.1"/>
    </source>
</evidence>
<dbReference type="Proteomes" id="UP001501710">
    <property type="component" value="Unassembled WGS sequence"/>
</dbReference>
<gene>
    <name evidence="2" type="ORF">GCM10022254_30760</name>
</gene>
<dbReference type="RefSeq" id="WP_344896447.1">
    <property type="nucleotide sequence ID" value="NZ_BAABAS010000006.1"/>
</dbReference>
<feature type="domain" description="DUF6879" evidence="1">
    <location>
        <begin position="8"/>
        <end position="173"/>
    </location>
</feature>
<dbReference type="EMBL" id="BAABAS010000006">
    <property type="protein sequence ID" value="GAA4232003.1"/>
    <property type="molecule type" value="Genomic_DNA"/>
</dbReference>
<protein>
    <recommendedName>
        <fullName evidence="1">DUF6879 domain-containing protein</fullName>
    </recommendedName>
</protein>
<organism evidence="2 3">
    <name type="scientific">Actinomadura meridiana</name>
    <dbReference type="NCBI Taxonomy" id="559626"/>
    <lineage>
        <taxon>Bacteria</taxon>
        <taxon>Bacillati</taxon>
        <taxon>Actinomycetota</taxon>
        <taxon>Actinomycetes</taxon>
        <taxon>Streptosporangiales</taxon>
        <taxon>Thermomonosporaceae</taxon>
        <taxon>Actinomadura</taxon>
    </lineage>
</organism>
<name>A0ABP8C1D4_9ACTN</name>
<proteinExistence type="predicted"/>
<reference evidence="3" key="1">
    <citation type="journal article" date="2019" name="Int. J. Syst. Evol. Microbiol.">
        <title>The Global Catalogue of Microorganisms (GCM) 10K type strain sequencing project: providing services to taxonomists for standard genome sequencing and annotation.</title>
        <authorList>
            <consortium name="The Broad Institute Genomics Platform"/>
            <consortium name="The Broad Institute Genome Sequencing Center for Infectious Disease"/>
            <person name="Wu L."/>
            <person name="Ma J."/>
        </authorList>
    </citation>
    <scope>NUCLEOTIDE SEQUENCE [LARGE SCALE GENOMIC DNA]</scope>
    <source>
        <strain evidence="3">JCM 17440</strain>
    </source>
</reference>
<evidence type="ECO:0000259" key="1">
    <source>
        <dbReference type="Pfam" id="PF21806"/>
    </source>
</evidence>
<sequence length="175" mass="20572">MKLMTPEERDELLGTFKRDAFHLELKDSYGAAYEDAPLSRWLRGEPNDFTWLQPWLERVRHATRFGRTVRRVRVVSEPLTEYIRWEHSVTPLNQEAGEDIRWLSRWLLPEDIVLPFGGNDWWLFDDELVTVGHFDDEGRVKGSELITDPGLVADCGRVRDQLWTIAIPHDKYRPA</sequence>